<keyword evidence="9" id="KW-1185">Reference proteome</keyword>
<comment type="similarity">
    <text evidence="2">Belongs to the SAP30 family.</text>
</comment>
<protein>
    <recommendedName>
        <fullName evidence="7">Histone deacetylase complex subunit SAP30 Sin3 binding domain-containing protein</fullName>
    </recommendedName>
</protein>
<evidence type="ECO:0000256" key="3">
    <source>
        <dbReference type="ARBA" id="ARBA00022491"/>
    </source>
</evidence>
<dbReference type="PANTHER" id="PTHR13286">
    <property type="entry name" value="SAP30"/>
    <property type="match status" value="1"/>
</dbReference>
<evidence type="ECO:0000313" key="9">
    <source>
        <dbReference type="Proteomes" id="UP001491310"/>
    </source>
</evidence>
<keyword evidence="6" id="KW-0539">Nucleus</keyword>
<evidence type="ECO:0000256" key="2">
    <source>
        <dbReference type="ARBA" id="ARBA00006283"/>
    </source>
</evidence>
<dbReference type="InterPro" id="IPR025718">
    <property type="entry name" value="SAP30_Sin3-bd"/>
</dbReference>
<evidence type="ECO:0000256" key="5">
    <source>
        <dbReference type="ARBA" id="ARBA00023163"/>
    </source>
</evidence>
<dbReference type="EMBL" id="JALJOT010000008">
    <property type="protein sequence ID" value="KAK9907962.1"/>
    <property type="molecule type" value="Genomic_DNA"/>
</dbReference>
<dbReference type="Gene3D" id="6.10.160.20">
    <property type="match status" value="1"/>
</dbReference>
<reference evidence="8 9" key="1">
    <citation type="journal article" date="2024" name="Nat. Commun.">
        <title>Phylogenomics reveals the evolutionary origins of lichenization in chlorophyte algae.</title>
        <authorList>
            <person name="Puginier C."/>
            <person name="Libourel C."/>
            <person name="Otte J."/>
            <person name="Skaloud P."/>
            <person name="Haon M."/>
            <person name="Grisel S."/>
            <person name="Petersen M."/>
            <person name="Berrin J.G."/>
            <person name="Delaux P.M."/>
            <person name="Dal Grande F."/>
            <person name="Keller J."/>
        </authorList>
    </citation>
    <scope>NUCLEOTIDE SEQUENCE [LARGE SCALE GENOMIC DNA]</scope>
    <source>
        <strain evidence="8 9">SAG 216-7</strain>
    </source>
</reference>
<organism evidence="8 9">
    <name type="scientific">Coccomyxa subellipsoidea</name>
    <dbReference type="NCBI Taxonomy" id="248742"/>
    <lineage>
        <taxon>Eukaryota</taxon>
        <taxon>Viridiplantae</taxon>
        <taxon>Chlorophyta</taxon>
        <taxon>core chlorophytes</taxon>
        <taxon>Trebouxiophyceae</taxon>
        <taxon>Trebouxiophyceae incertae sedis</taxon>
        <taxon>Coccomyxaceae</taxon>
        <taxon>Coccomyxa</taxon>
    </lineage>
</organism>
<comment type="subcellular location">
    <subcellularLocation>
        <location evidence="1">Nucleus</location>
    </subcellularLocation>
</comment>
<keyword evidence="4" id="KW-0805">Transcription regulation</keyword>
<name>A0ABR2YLY1_9CHLO</name>
<evidence type="ECO:0000256" key="1">
    <source>
        <dbReference type="ARBA" id="ARBA00004123"/>
    </source>
</evidence>
<evidence type="ECO:0000256" key="4">
    <source>
        <dbReference type="ARBA" id="ARBA00023015"/>
    </source>
</evidence>
<dbReference type="Proteomes" id="UP001491310">
    <property type="component" value="Unassembled WGS sequence"/>
</dbReference>
<keyword evidence="3" id="KW-0678">Repressor</keyword>
<accession>A0ABR2YLY1</accession>
<feature type="domain" description="Histone deacetylase complex subunit SAP30 Sin3 binding" evidence="7">
    <location>
        <begin position="93"/>
        <end position="145"/>
    </location>
</feature>
<keyword evidence="5" id="KW-0804">Transcription</keyword>
<evidence type="ECO:0000259" key="7">
    <source>
        <dbReference type="Pfam" id="PF13867"/>
    </source>
</evidence>
<evidence type="ECO:0000256" key="6">
    <source>
        <dbReference type="ARBA" id="ARBA00023242"/>
    </source>
</evidence>
<dbReference type="Pfam" id="PF13867">
    <property type="entry name" value="SAP30_Sin3_bdg"/>
    <property type="match status" value="1"/>
</dbReference>
<proteinExistence type="inferred from homology"/>
<comment type="caution">
    <text evidence="8">The sequence shown here is derived from an EMBL/GenBank/DDBJ whole genome shotgun (WGS) entry which is preliminary data.</text>
</comment>
<evidence type="ECO:0000313" key="8">
    <source>
        <dbReference type="EMBL" id="KAK9907962.1"/>
    </source>
</evidence>
<dbReference type="InterPro" id="IPR024145">
    <property type="entry name" value="His_deAcase_SAP30/SAP30L"/>
</dbReference>
<sequence>MPSGIFARSSSRETLAQTSGATFENKRKFAERVCARRKSNAQGEVRSVMDGKRKMRASTNGSYTDYMDDFDDQVYVPQRATTRRRPGVDFSKLTLASLKRYRHIFKLGDVPGGTKEDLIPAIQRHFAQQVVDEADILIAFASTVRRQSLEYNGIPMKKPRNGLKGVGKVVR</sequence>
<gene>
    <name evidence="8" type="ORF">WJX75_000632</name>
</gene>
<dbReference type="InterPro" id="IPR038291">
    <property type="entry name" value="SAP30_C_sf"/>
</dbReference>